<evidence type="ECO:0000256" key="1">
    <source>
        <dbReference type="SAM" id="Phobius"/>
    </source>
</evidence>
<dbReference type="Proteomes" id="UP000187495">
    <property type="component" value="Unassembled WGS sequence"/>
</dbReference>
<keyword evidence="1" id="KW-0812">Transmembrane</keyword>
<dbReference type="EMBL" id="FTNU01000013">
    <property type="protein sequence ID" value="SIS00130.1"/>
    <property type="molecule type" value="Genomic_DNA"/>
</dbReference>
<gene>
    <name evidence="2" type="ORF">SAMN02745664_11333</name>
</gene>
<evidence type="ECO:0000313" key="2">
    <source>
        <dbReference type="EMBL" id="SIS00130.1"/>
    </source>
</evidence>
<evidence type="ECO:0000313" key="3">
    <source>
        <dbReference type="Proteomes" id="UP000187495"/>
    </source>
</evidence>
<dbReference type="RefSeq" id="WP_076555700.1">
    <property type="nucleotide sequence ID" value="NZ_FTNU01000013.1"/>
</dbReference>
<keyword evidence="1" id="KW-1133">Transmembrane helix</keyword>
<name>A0A1N7FIL2_9GAMM</name>
<feature type="transmembrane region" description="Helical" evidence="1">
    <location>
        <begin position="37"/>
        <end position="59"/>
    </location>
</feature>
<protein>
    <submittedName>
        <fullName evidence="2">Uncharacterized protein</fullName>
    </submittedName>
</protein>
<sequence>MIKLDFAPNEHTIQLTSPKEFRVKAAGSELLINDQGIFLIMKYFYIILFIFLTGCSNMFGEHTNIFTLEFEIDEDECLKDLRVNVNLLTSYSPSRWYDYYKQITVVDNGKVLVPKIQEEGIVYYNIEALMPTCNLYYNFSGDNTYASTDINVNYKYIFSRDKIDIKWRTGYDKGVNNIQYLQKNHVKSLPLYSTKPDLYLFNGLKESDINDIARLYTFEELLQEGKLLESDIRRLPHLTEEQKEMLIKEHAKKIFYQVE</sequence>
<keyword evidence="1" id="KW-0472">Membrane</keyword>
<dbReference type="AlphaFoldDB" id="A0A1N7FIL2"/>
<accession>A0A1N7FIL2</accession>
<proteinExistence type="predicted"/>
<keyword evidence="3" id="KW-1185">Reference proteome</keyword>
<organism evidence="2 3">
    <name type="scientific">Moraxella cuniculi DSM 21768</name>
    <dbReference type="NCBI Taxonomy" id="1122245"/>
    <lineage>
        <taxon>Bacteria</taxon>
        <taxon>Pseudomonadati</taxon>
        <taxon>Pseudomonadota</taxon>
        <taxon>Gammaproteobacteria</taxon>
        <taxon>Moraxellales</taxon>
        <taxon>Moraxellaceae</taxon>
        <taxon>Moraxella</taxon>
    </lineage>
</organism>
<dbReference type="STRING" id="34061.B0189_10320"/>
<reference evidence="3" key="1">
    <citation type="submission" date="2017-01" db="EMBL/GenBank/DDBJ databases">
        <authorList>
            <person name="Varghese N."/>
            <person name="Submissions S."/>
        </authorList>
    </citation>
    <scope>NUCLEOTIDE SEQUENCE [LARGE SCALE GENOMIC DNA]</scope>
    <source>
        <strain evidence="3">DSM 21768</strain>
    </source>
</reference>